<feature type="region of interest" description="Disordered" evidence="3">
    <location>
        <begin position="74"/>
        <end position="147"/>
    </location>
</feature>
<evidence type="ECO:0000256" key="1">
    <source>
        <dbReference type="ARBA" id="ARBA00022614"/>
    </source>
</evidence>
<keyword evidence="2" id="KW-0677">Repeat</keyword>
<dbReference type="EMBL" id="CAJMWX010000624">
    <property type="protein sequence ID" value="CAE6421649.1"/>
    <property type="molecule type" value="Genomic_DNA"/>
</dbReference>
<name>A0A8H2XA39_9AGAM</name>
<feature type="compositionally biased region" description="Polar residues" evidence="3">
    <location>
        <begin position="20"/>
        <end position="52"/>
    </location>
</feature>
<dbReference type="InterPro" id="IPR001611">
    <property type="entry name" value="Leu-rich_rpt"/>
</dbReference>
<evidence type="ECO:0000313" key="4">
    <source>
        <dbReference type="EMBL" id="CAE6421649.1"/>
    </source>
</evidence>
<dbReference type="InterPro" id="IPR032675">
    <property type="entry name" value="LRR_dom_sf"/>
</dbReference>
<evidence type="ECO:0000313" key="5">
    <source>
        <dbReference type="Proteomes" id="UP000663888"/>
    </source>
</evidence>
<proteinExistence type="predicted"/>
<dbReference type="PROSITE" id="PS51450">
    <property type="entry name" value="LRR"/>
    <property type="match status" value="2"/>
</dbReference>
<gene>
    <name evidence="4" type="ORF">RDB_LOCUS23710</name>
</gene>
<dbReference type="PANTHER" id="PTHR47566">
    <property type="match status" value="1"/>
</dbReference>
<feature type="compositionally biased region" description="Basic and acidic residues" evidence="3">
    <location>
        <begin position="76"/>
        <end position="89"/>
    </location>
</feature>
<protein>
    <recommendedName>
        <fullName evidence="6">Septation initiation network scaffold protein cdc11</fullName>
    </recommendedName>
</protein>
<dbReference type="PANTHER" id="PTHR47566:SF1">
    <property type="entry name" value="PROTEIN NUD1"/>
    <property type="match status" value="1"/>
</dbReference>
<feature type="region of interest" description="Disordered" evidence="3">
    <location>
        <begin position="1"/>
        <end position="60"/>
    </location>
</feature>
<dbReference type="GO" id="GO:1902412">
    <property type="term" value="P:regulation of mitotic cytokinesis"/>
    <property type="evidence" value="ECO:0007669"/>
    <property type="project" value="TreeGrafter"/>
</dbReference>
<evidence type="ECO:0000256" key="2">
    <source>
        <dbReference type="ARBA" id="ARBA00022737"/>
    </source>
</evidence>
<dbReference type="GO" id="GO:0061499">
    <property type="term" value="C:outer plaque of mitotic spindle pole body"/>
    <property type="evidence" value="ECO:0007669"/>
    <property type="project" value="TreeGrafter"/>
</dbReference>
<evidence type="ECO:0000256" key="3">
    <source>
        <dbReference type="SAM" id="MobiDB-lite"/>
    </source>
</evidence>
<dbReference type="Gene3D" id="3.80.10.10">
    <property type="entry name" value="Ribonuclease Inhibitor"/>
    <property type="match status" value="1"/>
</dbReference>
<feature type="compositionally biased region" description="Polar residues" evidence="3">
    <location>
        <begin position="131"/>
        <end position="141"/>
    </location>
</feature>
<dbReference type="SUPFAM" id="SSF52058">
    <property type="entry name" value="L domain-like"/>
    <property type="match status" value="1"/>
</dbReference>
<dbReference type="GO" id="GO:0031028">
    <property type="term" value="P:septation initiation signaling"/>
    <property type="evidence" value="ECO:0007669"/>
    <property type="project" value="TreeGrafter"/>
</dbReference>
<comment type="caution">
    <text evidence="4">The sequence shown here is derived from an EMBL/GenBank/DDBJ whole genome shotgun (WGS) entry which is preliminary data.</text>
</comment>
<dbReference type="InterPro" id="IPR052574">
    <property type="entry name" value="CDIRP"/>
</dbReference>
<feature type="compositionally biased region" description="Acidic residues" evidence="3">
    <location>
        <begin position="214"/>
        <end position="223"/>
    </location>
</feature>
<reference evidence="4" key="1">
    <citation type="submission" date="2021-01" db="EMBL/GenBank/DDBJ databases">
        <authorList>
            <person name="Kaushik A."/>
        </authorList>
    </citation>
    <scope>NUCLEOTIDE SEQUENCE</scope>
    <source>
        <strain evidence="4">AG4-R118</strain>
    </source>
</reference>
<feature type="region of interest" description="Disordered" evidence="3">
    <location>
        <begin position="203"/>
        <end position="245"/>
    </location>
</feature>
<evidence type="ECO:0008006" key="6">
    <source>
        <dbReference type="Google" id="ProtNLM"/>
    </source>
</evidence>
<dbReference type="AlphaFoldDB" id="A0A8H2XA39"/>
<dbReference type="Proteomes" id="UP000663888">
    <property type="component" value="Unassembled WGS sequence"/>
</dbReference>
<accession>A0A8H2XA39</accession>
<keyword evidence="1" id="KW-0433">Leucine-rich repeat</keyword>
<organism evidence="4 5">
    <name type="scientific">Rhizoctonia solani</name>
    <dbReference type="NCBI Taxonomy" id="456999"/>
    <lineage>
        <taxon>Eukaryota</taxon>
        <taxon>Fungi</taxon>
        <taxon>Dikarya</taxon>
        <taxon>Basidiomycota</taxon>
        <taxon>Agaricomycotina</taxon>
        <taxon>Agaricomycetes</taxon>
        <taxon>Cantharellales</taxon>
        <taxon>Ceratobasidiaceae</taxon>
        <taxon>Rhizoctonia</taxon>
    </lineage>
</organism>
<feature type="compositionally biased region" description="Low complexity" evidence="3">
    <location>
        <begin position="108"/>
        <end position="120"/>
    </location>
</feature>
<dbReference type="SMART" id="SM00369">
    <property type="entry name" value="LRR_TYP"/>
    <property type="match status" value="2"/>
</dbReference>
<dbReference type="GO" id="GO:0035591">
    <property type="term" value="F:signaling adaptor activity"/>
    <property type="evidence" value="ECO:0007669"/>
    <property type="project" value="TreeGrafter"/>
</dbReference>
<sequence length="394" mass="42447">MEHDSASDSNVTLNDPGRTFTGQKAAQTTVTYDSDVSTELNVVDVSPTTSPTDLDGDDLKLYEPDSEAALAELDDRDGRESEIHGEGPAHVEIMPCRPSGPLRPALKSATSTPAASAGSGWRSTPDRAPMSNPQSRRSVSFSDGRMSGKIRGLNIRDIVNNMTSEVTLLTLTPPESEAAPSSRMQRIGNLLHDLEDDSMLANLSIAPGNQSPGESDEDEDMTEQSDIGRGDPDVGPDVSRNPRSPLLGLTLSEQLVELITDVHPYQPYWEPLGEIDLSKKGIESLARLKEFLPNLERLNLHGNELAYLSGIPSCLRDLNAGQDHMTPYGHLANLEVLDISNNQIDSVALSPHLRELSAAGNTISDLTGIAQTTSLVKLNLKGSCLKSVSLEDYT</sequence>
<dbReference type="Pfam" id="PF00560">
    <property type="entry name" value="LRR_1"/>
    <property type="match status" value="2"/>
</dbReference>
<dbReference type="InterPro" id="IPR003591">
    <property type="entry name" value="Leu-rich_rpt_typical-subtyp"/>
</dbReference>